<dbReference type="SUPFAM" id="SSF51230">
    <property type="entry name" value="Single hybrid motif"/>
    <property type="match status" value="1"/>
</dbReference>
<gene>
    <name evidence="11" type="primary">105313169</name>
</gene>
<dbReference type="EnsemblMetazoa" id="XM_011406362.2">
    <property type="protein sequence ID" value="XP_011404664.1"/>
    <property type="gene ID" value="LOC105313169"/>
</dbReference>
<keyword evidence="3 7" id="KW-0808">Transferase</keyword>
<dbReference type="Gene3D" id="3.30.559.10">
    <property type="entry name" value="Chloramphenicol acetyltransferase-like domain"/>
    <property type="match status" value="1"/>
</dbReference>
<evidence type="ECO:0000259" key="9">
    <source>
        <dbReference type="PROSITE" id="PS50968"/>
    </source>
</evidence>
<dbReference type="Proteomes" id="UP000007879">
    <property type="component" value="Unassembled WGS sequence"/>
</dbReference>
<evidence type="ECO:0000256" key="1">
    <source>
        <dbReference type="ARBA" id="ARBA00001938"/>
    </source>
</evidence>
<dbReference type="PROSITE" id="PS50968">
    <property type="entry name" value="BIOTINYL_LIPOYL"/>
    <property type="match status" value="1"/>
</dbReference>
<keyword evidence="4 7" id="KW-0450">Lipoyl</keyword>
<name>A0A1X7UMT2_AMPQE</name>
<dbReference type="PANTHER" id="PTHR43178">
    <property type="entry name" value="DIHYDROLIPOAMIDE ACETYLTRANSFERASE COMPONENT OF PYRUVATE DEHYDROGENASE COMPLEX"/>
    <property type="match status" value="1"/>
</dbReference>
<dbReference type="EnsemblMetazoa" id="Aqu2.1.28722_001">
    <property type="protein sequence ID" value="Aqu2.1.28722_001"/>
    <property type="gene ID" value="Aqu2.1.28722"/>
</dbReference>
<protein>
    <recommendedName>
        <fullName evidence="7">Dihydrolipoamide acetyltransferase component of pyruvate dehydrogenase complex</fullName>
        <ecNumber evidence="7">2.3.1.-</ecNumber>
    </recommendedName>
</protein>
<dbReference type="AlphaFoldDB" id="A0A1X7UMT2"/>
<evidence type="ECO:0000313" key="11">
    <source>
        <dbReference type="EnsemblMetazoa" id="Aqu2.1.28722_001"/>
    </source>
</evidence>
<dbReference type="Gene3D" id="2.40.50.100">
    <property type="match status" value="1"/>
</dbReference>
<evidence type="ECO:0000259" key="10">
    <source>
        <dbReference type="PROSITE" id="PS51826"/>
    </source>
</evidence>
<proteinExistence type="inferred from homology"/>
<dbReference type="InterPro" id="IPR001078">
    <property type="entry name" value="2-oxoacid_DH_actylTfrase"/>
</dbReference>
<dbReference type="Gene3D" id="4.10.320.10">
    <property type="entry name" value="E3-binding domain"/>
    <property type="match status" value="1"/>
</dbReference>
<feature type="region of interest" description="Disordered" evidence="8">
    <location>
        <begin position="136"/>
        <end position="175"/>
    </location>
</feature>
<evidence type="ECO:0000256" key="8">
    <source>
        <dbReference type="SAM" id="MobiDB-lite"/>
    </source>
</evidence>
<dbReference type="SUPFAM" id="SSF47005">
    <property type="entry name" value="Peripheral subunit-binding domain of 2-oxo acid dehydrogenase complex"/>
    <property type="match status" value="1"/>
</dbReference>
<dbReference type="InterPro" id="IPR023213">
    <property type="entry name" value="CAT-like_dom_sf"/>
</dbReference>
<evidence type="ECO:0000256" key="3">
    <source>
        <dbReference type="ARBA" id="ARBA00022679"/>
    </source>
</evidence>
<comment type="similarity">
    <text evidence="2 7">Belongs to the 2-oxoacid dehydrogenase family.</text>
</comment>
<dbReference type="InterPro" id="IPR004167">
    <property type="entry name" value="PSBD"/>
</dbReference>
<dbReference type="GO" id="GO:0016407">
    <property type="term" value="F:acetyltransferase activity"/>
    <property type="evidence" value="ECO:0007669"/>
    <property type="project" value="TreeGrafter"/>
</dbReference>
<dbReference type="eggNOG" id="KOG0558">
    <property type="taxonomic scope" value="Eukaryota"/>
</dbReference>
<dbReference type="OrthoDB" id="202158at2759"/>
<dbReference type="Pfam" id="PF02817">
    <property type="entry name" value="E3_binding"/>
    <property type="match status" value="1"/>
</dbReference>
<dbReference type="PROSITE" id="PS00189">
    <property type="entry name" value="LIPOYL"/>
    <property type="match status" value="1"/>
</dbReference>
<dbReference type="InterPro" id="IPR050743">
    <property type="entry name" value="2-oxoacid_DH_E2_comp"/>
</dbReference>
<organism evidence="11">
    <name type="scientific">Amphimedon queenslandica</name>
    <name type="common">Sponge</name>
    <dbReference type="NCBI Taxonomy" id="400682"/>
    <lineage>
        <taxon>Eukaryota</taxon>
        <taxon>Metazoa</taxon>
        <taxon>Porifera</taxon>
        <taxon>Demospongiae</taxon>
        <taxon>Heteroscleromorpha</taxon>
        <taxon>Haplosclerida</taxon>
        <taxon>Niphatidae</taxon>
        <taxon>Amphimedon</taxon>
    </lineage>
</organism>
<dbReference type="CDD" id="cd06849">
    <property type="entry name" value="lipoyl_domain"/>
    <property type="match status" value="1"/>
</dbReference>
<dbReference type="Pfam" id="PF00364">
    <property type="entry name" value="Biotin_lipoyl"/>
    <property type="match status" value="1"/>
</dbReference>
<feature type="domain" description="Lipoyl-binding" evidence="9">
    <location>
        <begin position="59"/>
        <end position="134"/>
    </location>
</feature>
<dbReference type="STRING" id="400682.A0A1X7UMT2"/>
<accession>A0A1X7UMT2</accession>
<evidence type="ECO:0000256" key="2">
    <source>
        <dbReference type="ARBA" id="ARBA00007317"/>
    </source>
</evidence>
<dbReference type="Pfam" id="PF00198">
    <property type="entry name" value="2-oxoacid_dh"/>
    <property type="match status" value="1"/>
</dbReference>
<comment type="cofactor">
    <cofactor evidence="1 7">
        <name>(R)-lipoate</name>
        <dbReference type="ChEBI" id="CHEBI:83088"/>
    </cofactor>
</comment>
<keyword evidence="6 7" id="KW-0012">Acyltransferase</keyword>
<evidence type="ECO:0000256" key="4">
    <source>
        <dbReference type="ARBA" id="ARBA00022823"/>
    </source>
</evidence>
<dbReference type="InParanoid" id="A0A1X7UMT2"/>
<dbReference type="PANTHER" id="PTHR43178:SF5">
    <property type="entry name" value="LIPOAMIDE ACYLTRANSFERASE COMPONENT OF BRANCHED-CHAIN ALPHA-KETO ACID DEHYDROGENASE COMPLEX, MITOCHONDRIAL"/>
    <property type="match status" value="1"/>
</dbReference>
<dbReference type="FunFam" id="4.10.320.10:FF:000002">
    <property type="entry name" value="Dihydrolipoamide acetyltransferase component of pyruvate dehydrogenase complex"/>
    <property type="match status" value="1"/>
</dbReference>
<dbReference type="SUPFAM" id="SSF52777">
    <property type="entry name" value="CoA-dependent acyltransferases"/>
    <property type="match status" value="1"/>
</dbReference>
<evidence type="ECO:0000256" key="5">
    <source>
        <dbReference type="ARBA" id="ARBA00022946"/>
    </source>
</evidence>
<dbReference type="PROSITE" id="PS51826">
    <property type="entry name" value="PSBD"/>
    <property type="match status" value="1"/>
</dbReference>
<dbReference type="InterPro" id="IPR000089">
    <property type="entry name" value="Biotin_lipoyl"/>
</dbReference>
<dbReference type="GO" id="GO:0005739">
    <property type="term" value="C:mitochondrion"/>
    <property type="evidence" value="ECO:0007669"/>
    <property type="project" value="TreeGrafter"/>
</dbReference>
<evidence type="ECO:0000313" key="12">
    <source>
        <dbReference type="Proteomes" id="UP000007879"/>
    </source>
</evidence>
<sequence>MLRALLRTRGAVKLVRRVSVAGDHAIQRSLIFSSRSISSVGDIWQKRRIHSSRNYNGKIVTFNLPDVGEAIMTVVVKEWLVKPNDTVAMGDPICEVQSDKSAATIYCPHDGVIKELMYEVDDIAKKDEPLVTIEISGEEEEQSSSSSIQESAVPTSKKEVESLSSPPAKSGSGKVLATPTVRRIAAENNIDLFLIKGTGDGGRILKEDILKYIDSKTAAPAVKSSVSLPAPPPAMPLDRVEPIKGFKMIMVQTMTASGQIPQFGYCDEVLMDEVMQLRNEIKDLVKDKDIKITFMPFLIKALSMALKDYPILNAHVDPECRSITYRADHNIGMAVDTPQGLVVPNVKCVQNRSLIDIAVELHRLQELSIKGSLAPADIMGGTFSVSNIGAVGGTYARPLILPPEVCIGAFGKIQAVPKFNDKGDVVKSHVMYVSWSADHRVIEGAEVANFSNLWRKYLENPTSLLAHMV</sequence>
<evidence type="ECO:0000256" key="6">
    <source>
        <dbReference type="ARBA" id="ARBA00023315"/>
    </source>
</evidence>
<dbReference type="InterPro" id="IPR003016">
    <property type="entry name" value="2-oxoA_DH_lipoyl-BS"/>
</dbReference>
<feature type="domain" description="Peripheral subunit-binding (PSBD)" evidence="10">
    <location>
        <begin position="176"/>
        <end position="213"/>
    </location>
</feature>
<keyword evidence="5" id="KW-0809">Transit peptide</keyword>
<reference evidence="12" key="1">
    <citation type="journal article" date="2010" name="Nature">
        <title>The Amphimedon queenslandica genome and the evolution of animal complexity.</title>
        <authorList>
            <person name="Srivastava M."/>
            <person name="Simakov O."/>
            <person name="Chapman J."/>
            <person name="Fahey B."/>
            <person name="Gauthier M.E."/>
            <person name="Mitros T."/>
            <person name="Richards G.S."/>
            <person name="Conaco C."/>
            <person name="Dacre M."/>
            <person name="Hellsten U."/>
            <person name="Larroux C."/>
            <person name="Putnam N.H."/>
            <person name="Stanke M."/>
            <person name="Adamska M."/>
            <person name="Darling A."/>
            <person name="Degnan S.M."/>
            <person name="Oakley T.H."/>
            <person name="Plachetzki D.C."/>
            <person name="Zhai Y."/>
            <person name="Adamski M."/>
            <person name="Calcino A."/>
            <person name="Cummins S.F."/>
            <person name="Goodstein D.M."/>
            <person name="Harris C."/>
            <person name="Jackson D.J."/>
            <person name="Leys S.P."/>
            <person name="Shu S."/>
            <person name="Woodcroft B.J."/>
            <person name="Vervoort M."/>
            <person name="Kosik K.S."/>
            <person name="Manning G."/>
            <person name="Degnan B.M."/>
            <person name="Rokhsar D.S."/>
        </authorList>
    </citation>
    <scope>NUCLEOTIDE SEQUENCE [LARGE SCALE GENOMIC DNA]</scope>
</reference>
<dbReference type="EC" id="2.3.1.-" evidence="7"/>
<dbReference type="InterPro" id="IPR011053">
    <property type="entry name" value="Single_hybrid_motif"/>
</dbReference>
<dbReference type="KEGG" id="aqu:105313169"/>
<keyword evidence="12" id="KW-1185">Reference proteome</keyword>
<reference evidence="11" key="2">
    <citation type="submission" date="2017-05" db="UniProtKB">
        <authorList>
            <consortium name="EnsemblMetazoa"/>
        </authorList>
    </citation>
    <scope>IDENTIFICATION</scope>
</reference>
<dbReference type="FunFam" id="3.30.559.10:FF:000027">
    <property type="entry name" value="Dihydrolipoamide acetyltransferase component of pyruvate dehydrogenase complex"/>
    <property type="match status" value="1"/>
</dbReference>
<evidence type="ECO:0000256" key="7">
    <source>
        <dbReference type="RuleBase" id="RU003423"/>
    </source>
</evidence>
<dbReference type="InterPro" id="IPR036625">
    <property type="entry name" value="E3-bd_dom_sf"/>
</dbReference>
<dbReference type="GO" id="GO:0031405">
    <property type="term" value="F:lipoic acid binding"/>
    <property type="evidence" value="ECO:0007669"/>
    <property type="project" value="TreeGrafter"/>
</dbReference>